<dbReference type="GO" id="GO:0045944">
    <property type="term" value="P:positive regulation of transcription by RNA polymerase II"/>
    <property type="evidence" value="ECO:0007669"/>
    <property type="project" value="InterPro"/>
</dbReference>
<evidence type="ECO:0000256" key="1">
    <source>
        <dbReference type="ARBA" id="ARBA00004123"/>
    </source>
</evidence>
<dbReference type="Pfam" id="PF00319">
    <property type="entry name" value="SRF-TF"/>
    <property type="match status" value="1"/>
</dbReference>
<evidence type="ECO:0000256" key="6">
    <source>
        <dbReference type="SAM" id="MobiDB-lite"/>
    </source>
</evidence>
<dbReference type="GO" id="GO:0046983">
    <property type="term" value="F:protein dimerization activity"/>
    <property type="evidence" value="ECO:0007669"/>
    <property type="project" value="InterPro"/>
</dbReference>
<dbReference type="AlphaFoldDB" id="K7VJ68"/>
<feature type="compositionally biased region" description="Polar residues" evidence="6">
    <location>
        <begin position="162"/>
        <end position="178"/>
    </location>
</feature>
<keyword evidence="5" id="KW-0539">Nucleus</keyword>
<keyword evidence="3" id="KW-0238">DNA-binding</keyword>
<dbReference type="EMBL" id="CM000785">
    <property type="protein sequence ID" value="AQL07445.1"/>
    <property type="molecule type" value="Genomic_DNA"/>
</dbReference>
<dbReference type="SMART" id="SM00432">
    <property type="entry name" value="MADS"/>
    <property type="match status" value="1"/>
</dbReference>
<dbReference type="InParanoid" id="K7VJ68"/>
<evidence type="ECO:0000256" key="4">
    <source>
        <dbReference type="ARBA" id="ARBA00023163"/>
    </source>
</evidence>
<comment type="subcellular location">
    <subcellularLocation>
        <location evidence="1">Nucleus</location>
    </subcellularLocation>
</comment>
<name>K7VJ68_MAIZE</name>
<dbReference type="CDD" id="cd00265">
    <property type="entry name" value="MADS_MEF2_like"/>
    <property type="match status" value="1"/>
</dbReference>
<gene>
    <name evidence="7" type="ORF">ZEAMMB73_Zm00001d047742</name>
</gene>
<sequence>MGHGKVELKKIENPTNRQVTFSKRRMGLFKKANEVAILCDAQIGVIIFSGSGRMYEYSSPPWRIASVFDRYLKAPSTRFEEMDIQQKIVQEMTRMKDERNRLRMIMAQYMAEDLASFSVQDLSNLEQQIEFSLYKVRLRKIKERISLLPLWPRVRRGERSRSNINPQRHGQSCSRNAHSCRSCPVDEQEDLMLDTCWCHCHLAPIRCYGVASLHLAFSDDEDPAAAVATDEDLDGEDLFNDNYLEELPKKMSLDALMLEPVNKDFWGYFGFNVKLSGFEATSIYDLLGHFISICHCLKLGHALERFAHVGLAIITLLDIYCFGVMVTCSDNVQFLSQVRSE</sequence>
<organism evidence="7">
    <name type="scientific">Zea mays</name>
    <name type="common">Maize</name>
    <dbReference type="NCBI Taxonomy" id="4577"/>
    <lineage>
        <taxon>Eukaryota</taxon>
        <taxon>Viridiplantae</taxon>
        <taxon>Streptophyta</taxon>
        <taxon>Embryophyta</taxon>
        <taxon>Tracheophyta</taxon>
        <taxon>Spermatophyta</taxon>
        <taxon>Magnoliopsida</taxon>
        <taxon>Liliopsida</taxon>
        <taxon>Poales</taxon>
        <taxon>Poaceae</taxon>
        <taxon>PACMAD clade</taxon>
        <taxon>Panicoideae</taxon>
        <taxon>Andropogonodae</taxon>
        <taxon>Andropogoneae</taxon>
        <taxon>Tripsacinae</taxon>
        <taxon>Zea</taxon>
    </lineage>
</organism>
<evidence type="ECO:0000313" key="7">
    <source>
        <dbReference type="EMBL" id="AQL07445.1"/>
    </source>
</evidence>
<dbReference type="GO" id="GO:0000977">
    <property type="term" value="F:RNA polymerase II transcription regulatory region sequence-specific DNA binding"/>
    <property type="evidence" value="ECO:0007669"/>
    <property type="project" value="InterPro"/>
</dbReference>
<dbReference type="InterPro" id="IPR002100">
    <property type="entry name" value="TF_MADSbox"/>
</dbReference>
<protein>
    <submittedName>
        <fullName evidence="7">Putative MADS-box transcription factor family protein</fullName>
    </submittedName>
</protein>
<dbReference type="SUPFAM" id="SSF55455">
    <property type="entry name" value="SRF-like"/>
    <property type="match status" value="1"/>
</dbReference>
<dbReference type="PROSITE" id="PS51297">
    <property type="entry name" value="K_BOX"/>
    <property type="match status" value="1"/>
</dbReference>
<keyword evidence="4" id="KW-0804">Transcription</keyword>
<keyword evidence="2" id="KW-0805">Transcription regulation</keyword>
<dbReference type="GO" id="GO:0005634">
    <property type="term" value="C:nucleus"/>
    <property type="evidence" value="ECO:0007669"/>
    <property type="project" value="UniProtKB-SubCell"/>
</dbReference>
<dbReference type="Gene3D" id="3.40.1810.10">
    <property type="entry name" value="Transcription factor, MADS-box"/>
    <property type="match status" value="1"/>
</dbReference>
<dbReference type="HOGENOM" id="CLU_814743_0_0_1"/>
<dbReference type="InterPro" id="IPR033896">
    <property type="entry name" value="MEF2-like_N"/>
</dbReference>
<feature type="region of interest" description="Disordered" evidence="6">
    <location>
        <begin position="159"/>
        <end position="178"/>
    </location>
</feature>
<dbReference type="Pfam" id="PF01486">
    <property type="entry name" value="K-box"/>
    <property type="match status" value="1"/>
</dbReference>
<dbReference type="InterPro" id="IPR002487">
    <property type="entry name" value="TF_Kbox"/>
</dbReference>
<reference evidence="7" key="1">
    <citation type="submission" date="2015-12" db="EMBL/GenBank/DDBJ databases">
        <title>Update maize B73 reference genome by single molecule sequencing technologies.</title>
        <authorList>
            <consortium name="Maize Genome Sequencing Project"/>
            <person name="Ware D."/>
        </authorList>
    </citation>
    <scope>NUCLEOTIDE SEQUENCE</scope>
    <source>
        <tissue evidence="7">Seedling</tissue>
    </source>
</reference>
<evidence type="ECO:0000256" key="2">
    <source>
        <dbReference type="ARBA" id="ARBA00023015"/>
    </source>
</evidence>
<accession>K7VJ68</accession>
<dbReference type="eggNOG" id="KOG0014">
    <property type="taxonomic scope" value="Eukaryota"/>
</dbReference>
<dbReference type="PANTHER" id="PTHR48019">
    <property type="entry name" value="SERUM RESPONSE FACTOR HOMOLOG"/>
    <property type="match status" value="1"/>
</dbReference>
<evidence type="ECO:0000256" key="5">
    <source>
        <dbReference type="ARBA" id="ARBA00023242"/>
    </source>
</evidence>
<dbReference type="PROSITE" id="PS50066">
    <property type="entry name" value="MADS_BOX_2"/>
    <property type="match status" value="1"/>
</dbReference>
<dbReference type="ExpressionAtlas" id="K7VJ68">
    <property type="expression patterns" value="baseline"/>
</dbReference>
<dbReference type="SMR" id="K7VJ68"/>
<dbReference type="PaxDb" id="4577-GRMZM2G128953_P01"/>
<dbReference type="InterPro" id="IPR050142">
    <property type="entry name" value="MADS-box/MEF2_TF"/>
</dbReference>
<dbReference type="PRINTS" id="PR00404">
    <property type="entry name" value="MADSDOMAIN"/>
</dbReference>
<dbReference type="GO" id="GO:0003700">
    <property type="term" value="F:DNA-binding transcription factor activity"/>
    <property type="evidence" value="ECO:0007669"/>
    <property type="project" value="InterPro"/>
</dbReference>
<dbReference type="InterPro" id="IPR036879">
    <property type="entry name" value="TF_MADSbox_sf"/>
</dbReference>
<proteinExistence type="predicted"/>
<evidence type="ECO:0000256" key="3">
    <source>
        <dbReference type="ARBA" id="ARBA00023125"/>
    </source>
</evidence>